<feature type="region of interest" description="Disordered" evidence="1">
    <location>
        <begin position="428"/>
        <end position="449"/>
    </location>
</feature>
<reference evidence="2 3" key="1">
    <citation type="journal article" date="2016" name="Nat. Commun.">
        <title>Thousands of microbial genomes shed light on interconnected biogeochemical processes in an aquifer system.</title>
        <authorList>
            <person name="Anantharaman K."/>
            <person name="Brown C.T."/>
            <person name="Hug L.A."/>
            <person name="Sharon I."/>
            <person name="Castelle C.J."/>
            <person name="Probst A.J."/>
            <person name="Thomas B.C."/>
            <person name="Singh A."/>
            <person name="Wilkins M.J."/>
            <person name="Karaoz U."/>
            <person name="Brodie E.L."/>
            <person name="Williams K.H."/>
            <person name="Hubbard S.S."/>
            <person name="Banfield J.F."/>
        </authorList>
    </citation>
    <scope>NUCLEOTIDE SEQUENCE [LARGE SCALE GENOMIC DNA]</scope>
</reference>
<organism evidence="2 3">
    <name type="scientific">Candidatus Sungbacteria bacterium RIFCSPLOWO2_01_FULL_60_25</name>
    <dbReference type="NCBI Taxonomy" id="1802281"/>
    <lineage>
        <taxon>Bacteria</taxon>
        <taxon>Candidatus Sungiibacteriota</taxon>
    </lineage>
</organism>
<evidence type="ECO:0000256" key="1">
    <source>
        <dbReference type="SAM" id="MobiDB-lite"/>
    </source>
</evidence>
<gene>
    <name evidence="2" type="ORF">A3A44_02200</name>
</gene>
<dbReference type="EMBL" id="MHQT01000034">
    <property type="protein sequence ID" value="OHA08883.1"/>
    <property type="molecule type" value="Genomic_DNA"/>
</dbReference>
<evidence type="ECO:0000313" key="2">
    <source>
        <dbReference type="EMBL" id="OHA08883.1"/>
    </source>
</evidence>
<dbReference type="Gene3D" id="3.10.450.50">
    <property type="match status" value="1"/>
</dbReference>
<dbReference type="AlphaFoldDB" id="A0A1G2LB72"/>
<dbReference type="Gene3D" id="1.25.10.10">
    <property type="entry name" value="Leucine-rich Repeat Variant"/>
    <property type="match status" value="1"/>
</dbReference>
<name>A0A1G2LB72_9BACT</name>
<proteinExistence type="predicted"/>
<feature type="compositionally biased region" description="Basic residues" evidence="1">
    <location>
        <begin position="439"/>
        <end position="449"/>
    </location>
</feature>
<comment type="caution">
    <text evidence="2">The sequence shown here is derived from an EMBL/GenBank/DDBJ whole genome shotgun (WGS) entry which is preliminary data.</text>
</comment>
<dbReference type="Proteomes" id="UP000178977">
    <property type="component" value="Unassembled WGS sequence"/>
</dbReference>
<dbReference type="STRING" id="1802281.A3A44_02200"/>
<protein>
    <submittedName>
        <fullName evidence="2">Uncharacterized protein</fullName>
    </submittedName>
</protein>
<accession>A0A1G2LB72</accession>
<evidence type="ECO:0000313" key="3">
    <source>
        <dbReference type="Proteomes" id="UP000178977"/>
    </source>
</evidence>
<dbReference type="InterPro" id="IPR011989">
    <property type="entry name" value="ARM-like"/>
</dbReference>
<sequence length="449" mass="50891">MFENRGGIMEREQLDRLTRAFASESRNEVVAAVEALSRAAEGSEAEAALIAAVAGWEEDESFAPLWAMVALARIASCRAIPALLPIFDSDADFFHEAASEVMVAAARSHGDEILDPIEQYIEDRANSDSSGGYIHAYAPFAALTASPRAKEFLMRMVEEDDTYYFSIAGDLLKFRDPDVLPILLRRLAFAREAGDAFAEREMRDACATLAGELPDDVSGERGDEPWEKRWGRQLDMLGKSKKEIKAMEKEKWRRLDERKQSPELAAFEARLRERNAIRDRYLPPRFEIDRYLAVRIRNAAEEEFDRALRLVGLDRRWDVEHVERLLFQRHDLQSVFAEVIRDFSFPSESSLQEFTDSFEHLAHHAPREDFGGLSAEDREIAHGLRPENEERERSLDALAREFSNVKPAGAKNAPLPSKVPIGRNDPCPCGATHPDGRPKKYKYCHGKNN</sequence>